<keyword evidence="2" id="KW-1185">Reference proteome</keyword>
<reference evidence="1" key="1">
    <citation type="journal article" date="2017" name="Nature">
        <title>The sunflower genome provides insights into oil metabolism, flowering and Asterid evolution.</title>
        <authorList>
            <person name="Badouin H."/>
            <person name="Gouzy J."/>
            <person name="Grassa C.J."/>
            <person name="Murat F."/>
            <person name="Staton S.E."/>
            <person name="Cottret L."/>
            <person name="Lelandais-Briere C."/>
            <person name="Owens G.L."/>
            <person name="Carrere S."/>
            <person name="Mayjonade B."/>
            <person name="Legrand L."/>
            <person name="Gill N."/>
            <person name="Kane N.C."/>
            <person name="Bowers J.E."/>
            <person name="Hubner S."/>
            <person name="Bellec A."/>
            <person name="Berard A."/>
            <person name="Berges H."/>
            <person name="Blanchet N."/>
            <person name="Boniface M.C."/>
            <person name="Brunel D."/>
            <person name="Catrice O."/>
            <person name="Chaidir N."/>
            <person name="Claudel C."/>
            <person name="Donnadieu C."/>
            <person name="Faraut T."/>
            <person name="Fievet G."/>
            <person name="Helmstetter N."/>
            <person name="King M."/>
            <person name="Knapp S.J."/>
            <person name="Lai Z."/>
            <person name="Le Paslier M.C."/>
            <person name="Lippi Y."/>
            <person name="Lorenzon L."/>
            <person name="Mandel J.R."/>
            <person name="Marage G."/>
            <person name="Marchand G."/>
            <person name="Marquand E."/>
            <person name="Bret-Mestries E."/>
            <person name="Morien E."/>
            <person name="Nambeesan S."/>
            <person name="Nguyen T."/>
            <person name="Pegot-Espagnet P."/>
            <person name="Pouilly N."/>
            <person name="Raftis F."/>
            <person name="Sallet E."/>
            <person name="Schiex T."/>
            <person name="Thomas J."/>
            <person name="Vandecasteele C."/>
            <person name="Vares D."/>
            <person name="Vear F."/>
            <person name="Vautrin S."/>
            <person name="Crespi M."/>
            <person name="Mangin B."/>
            <person name="Burke J.M."/>
            <person name="Salse J."/>
            <person name="Munos S."/>
            <person name="Vincourt P."/>
            <person name="Rieseberg L.H."/>
            <person name="Langlade N.B."/>
        </authorList>
    </citation>
    <scope>NUCLEOTIDE SEQUENCE</scope>
    <source>
        <tissue evidence="1">Leaves</tissue>
    </source>
</reference>
<protein>
    <submittedName>
        <fullName evidence="1">Uncharacterized protein</fullName>
    </submittedName>
</protein>
<name>A0A9K3I2F0_HELAN</name>
<comment type="caution">
    <text evidence="1">The sequence shown here is derived from an EMBL/GenBank/DDBJ whole genome shotgun (WGS) entry which is preliminary data.</text>
</comment>
<organism evidence="1 2">
    <name type="scientific">Helianthus annuus</name>
    <name type="common">Common sunflower</name>
    <dbReference type="NCBI Taxonomy" id="4232"/>
    <lineage>
        <taxon>Eukaryota</taxon>
        <taxon>Viridiplantae</taxon>
        <taxon>Streptophyta</taxon>
        <taxon>Embryophyta</taxon>
        <taxon>Tracheophyta</taxon>
        <taxon>Spermatophyta</taxon>
        <taxon>Magnoliopsida</taxon>
        <taxon>eudicotyledons</taxon>
        <taxon>Gunneridae</taxon>
        <taxon>Pentapetalae</taxon>
        <taxon>asterids</taxon>
        <taxon>campanulids</taxon>
        <taxon>Asterales</taxon>
        <taxon>Asteraceae</taxon>
        <taxon>Asteroideae</taxon>
        <taxon>Heliantheae alliance</taxon>
        <taxon>Heliantheae</taxon>
        <taxon>Helianthus</taxon>
    </lineage>
</organism>
<evidence type="ECO:0000313" key="2">
    <source>
        <dbReference type="Proteomes" id="UP000215914"/>
    </source>
</evidence>
<accession>A0A9K3I2F0</accession>
<sequence length="56" mass="6057">MINTHVEACLKKGTAKLRGSDLPEIMVARWVAGHNLPSTILATPSSPKKTFEIIIA</sequence>
<proteinExistence type="predicted"/>
<reference evidence="1" key="2">
    <citation type="submission" date="2020-06" db="EMBL/GenBank/DDBJ databases">
        <title>Helianthus annuus Genome sequencing and assembly Release 2.</title>
        <authorList>
            <person name="Gouzy J."/>
            <person name="Langlade N."/>
            <person name="Munos S."/>
        </authorList>
    </citation>
    <scope>NUCLEOTIDE SEQUENCE</scope>
    <source>
        <tissue evidence="1">Leaves</tissue>
    </source>
</reference>
<dbReference type="EMBL" id="MNCJ02000324">
    <property type="protein sequence ID" value="KAF5788832.1"/>
    <property type="molecule type" value="Genomic_DNA"/>
</dbReference>
<dbReference type="Gramene" id="mRNA:HanXRQr2_Chr09g0363671">
    <property type="protein sequence ID" value="CDS:HanXRQr2_Chr09g0363671.1"/>
    <property type="gene ID" value="HanXRQr2_Chr09g0363671"/>
</dbReference>
<gene>
    <name evidence="1" type="ORF">HanXRQr2_Chr09g0363671</name>
</gene>
<dbReference type="AlphaFoldDB" id="A0A9K3I2F0"/>
<evidence type="ECO:0000313" key="1">
    <source>
        <dbReference type="EMBL" id="KAF5788832.1"/>
    </source>
</evidence>
<dbReference type="Proteomes" id="UP000215914">
    <property type="component" value="Unassembled WGS sequence"/>
</dbReference>